<reference evidence="3" key="1">
    <citation type="submission" date="2022-11" db="UniProtKB">
        <authorList>
            <consortium name="WormBaseParasite"/>
        </authorList>
    </citation>
    <scope>IDENTIFICATION</scope>
</reference>
<protein>
    <submittedName>
        <fullName evidence="3">Uncharacterized protein</fullName>
    </submittedName>
</protein>
<feature type="transmembrane region" description="Helical" evidence="1">
    <location>
        <begin position="12"/>
        <end position="34"/>
    </location>
</feature>
<keyword evidence="2" id="KW-1185">Reference proteome</keyword>
<name>A0A914LA24_MELIC</name>
<keyword evidence="1" id="KW-1133">Transmembrane helix</keyword>
<dbReference type="AlphaFoldDB" id="A0A914LA24"/>
<accession>A0A914LA24</accession>
<evidence type="ECO:0000313" key="3">
    <source>
        <dbReference type="WBParaSite" id="Minc3s00353g10819"/>
    </source>
</evidence>
<proteinExistence type="predicted"/>
<dbReference type="WBParaSite" id="Minc3s00353g10819">
    <property type="protein sequence ID" value="Minc3s00353g10819"/>
    <property type="gene ID" value="Minc3s00353g10819"/>
</dbReference>
<evidence type="ECO:0000256" key="1">
    <source>
        <dbReference type="SAM" id="Phobius"/>
    </source>
</evidence>
<keyword evidence="1" id="KW-0472">Membrane</keyword>
<organism evidence="2 3">
    <name type="scientific">Meloidogyne incognita</name>
    <name type="common">Southern root-knot nematode worm</name>
    <name type="synonym">Oxyuris incognita</name>
    <dbReference type="NCBI Taxonomy" id="6306"/>
    <lineage>
        <taxon>Eukaryota</taxon>
        <taxon>Metazoa</taxon>
        <taxon>Ecdysozoa</taxon>
        <taxon>Nematoda</taxon>
        <taxon>Chromadorea</taxon>
        <taxon>Rhabditida</taxon>
        <taxon>Tylenchina</taxon>
        <taxon>Tylenchomorpha</taxon>
        <taxon>Tylenchoidea</taxon>
        <taxon>Meloidogynidae</taxon>
        <taxon>Meloidogyninae</taxon>
        <taxon>Meloidogyne</taxon>
        <taxon>Meloidogyne incognita group</taxon>
    </lineage>
</organism>
<keyword evidence="1" id="KW-0812">Transmembrane</keyword>
<dbReference type="Proteomes" id="UP000887563">
    <property type="component" value="Unplaced"/>
</dbReference>
<evidence type="ECO:0000313" key="2">
    <source>
        <dbReference type="Proteomes" id="UP000887563"/>
    </source>
</evidence>
<sequence>MTSVKIFESLDAIVLFSFYIRGLCGFVSFTQFLALCRSGLVADWPVPVFSLAI</sequence>